<evidence type="ECO:0000313" key="3">
    <source>
        <dbReference type="Proteomes" id="UP000447434"/>
    </source>
</evidence>
<gene>
    <name evidence="2" type="ORF">Lalb_Chr09g0334141</name>
</gene>
<organism evidence="2 3">
    <name type="scientific">Lupinus albus</name>
    <name type="common">White lupine</name>
    <name type="synonym">Lupinus termis</name>
    <dbReference type="NCBI Taxonomy" id="3870"/>
    <lineage>
        <taxon>Eukaryota</taxon>
        <taxon>Viridiplantae</taxon>
        <taxon>Streptophyta</taxon>
        <taxon>Embryophyta</taxon>
        <taxon>Tracheophyta</taxon>
        <taxon>Spermatophyta</taxon>
        <taxon>Magnoliopsida</taxon>
        <taxon>eudicotyledons</taxon>
        <taxon>Gunneridae</taxon>
        <taxon>Pentapetalae</taxon>
        <taxon>rosids</taxon>
        <taxon>fabids</taxon>
        <taxon>Fabales</taxon>
        <taxon>Fabaceae</taxon>
        <taxon>Papilionoideae</taxon>
        <taxon>50 kb inversion clade</taxon>
        <taxon>genistoids sensu lato</taxon>
        <taxon>core genistoids</taxon>
        <taxon>Genisteae</taxon>
        <taxon>Lupinus</taxon>
    </lineage>
</organism>
<keyword evidence="2" id="KW-0808">Transferase</keyword>
<sequence length="68" mass="7625">MPTDENLMSRGCSMESKCILCNINAESSEHLFLACPFSTTIWQWLSGIFGIPLNMTSIENMLKACNLH</sequence>
<dbReference type="EMBL" id="WOCE01000009">
    <property type="protein sequence ID" value="KAE9607814.1"/>
    <property type="molecule type" value="Genomic_DNA"/>
</dbReference>
<dbReference type="OrthoDB" id="1432984at2759"/>
<proteinExistence type="predicted"/>
<comment type="caution">
    <text evidence="2">The sequence shown here is derived from an EMBL/GenBank/DDBJ whole genome shotgun (WGS) entry which is preliminary data.</text>
</comment>
<keyword evidence="3" id="KW-1185">Reference proteome</keyword>
<protein>
    <submittedName>
        <fullName evidence="2">Putative reverse transcriptase zinc-binding domain-containing protein</fullName>
    </submittedName>
</protein>
<evidence type="ECO:0000313" key="2">
    <source>
        <dbReference type="EMBL" id="KAE9607814.1"/>
    </source>
</evidence>
<dbReference type="GO" id="GO:0003964">
    <property type="term" value="F:RNA-directed DNA polymerase activity"/>
    <property type="evidence" value="ECO:0007669"/>
    <property type="project" value="UniProtKB-KW"/>
</dbReference>
<dbReference type="Pfam" id="PF13966">
    <property type="entry name" value="zf-RVT"/>
    <property type="match status" value="1"/>
</dbReference>
<dbReference type="InterPro" id="IPR026960">
    <property type="entry name" value="RVT-Znf"/>
</dbReference>
<dbReference type="Proteomes" id="UP000447434">
    <property type="component" value="Chromosome 9"/>
</dbReference>
<dbReference type="AlphaFoldDB" id="A0A6A4Q2Y9"/>
<evidence type="ECO:0000259" key="1">
    <source>
        <dbReference type="Pfam" id="PF13966"/>
    </source>
</evidence>
<name>A0A6A4Q2Y9_LUPAL</name>
<accession>A0A6A4Q2Y9</accession>
<keyword evidence="2" id="KW-0548">Nucleotidyltransferase</keyword>
<keyword evidence="2" id="KW-0695">RNA-directed DNA polymerase</keyword>
<feature type="domain" description="Reverse transcriptase zinc-binding" evidence="1">
    <location>
        <begin position="2"/>
        <end position="42"/>
    </location>
</feature>
<reference evidence="3" key="1">
    <citation type="journal article" date="2020" name="Nat. Commun.">
        <title>Genome sequence of the cluster root forming white lupin.</title>
        <authorList>
            <person name="Hufnagel B."/>
            <person name="Marques A."/>
            <person name="Soriano A."/>
            <person name="Marques L."/>
            <person name="Divol F."/>
            <person name="Doumas P."/>
            <person name="Sallet E."/>
            <person name="Mancinotti D."/>
            <person name="Carrere S."/>
            <person name="Marande W."/>
            <person name="Arribat S."/>
            <person name="Keller J."/>
            <person name="Huneau C."/>
            <person name="Blein T."/>
            <person name="Aime D."/>
            <person name="Laguerre M."/>
            <person name="Taylor J."/>
            <person name="Schubert V."/>
            <person name="Nelson M."/>
            <person name="Geu-Flores F."/>
            <person name="Crespi M."/>
            <person name="Gallardo-Guerrero K."/>
            <person name="Delaux P.-M."/>
            <person name="Salse J."/>
            <person name="Berges H."/>
            <person name="Guyot R."/>
            <person name="Gouzy J."/>
            <person name="Peret B."/>
        </authorList>
    </citation>
    <scope>NUCLEOTIDE SEQUENCE [LARGE SCALE GENOMIC DNA]</scope>
    <source>
        <strain evidence="3">cv. Amiga</strain>
    </source>
</reference>